<reference evidence="1" key="1">
    <citation type="submission" date="2020-10" db="EMBL/GenBank/DDBJ databases">
        <authorList>
            <person name="Gilroy R."/>
        </authorList>
    </citation>
    <scope>NUCLEOTIDE SEQUENCE</scope>
    <source>
        <strain evidence="1">D5-748</strain>
    </source>
</reference>
<dbReference type="AlphaFoldDB" id="A0A9D9HCI1"/>
<dbReference type="EMBL" id="JADIMO010000117">
    <property type="protein sequence ID" value="MBO8445859.1"/>
    <property type="molecule type" value="Genomic_DNA"/>
</dbReference>
<dbReference type="Proteomes" id="UP000823619">
    <property type="component" value="Unassembled WGS sequence"/>
</dbReference>
<protein>
    <submittedName>
        <fullName evidence="1">Uncharacterized protein</fullName>
    </submittedName>
</protein>
<accession>A0A9D9HCI1</accession>
<organism evidence="1 2">
    <name type="scientific">Candidatus Cryptobacteroides merdavium</name>
    <dbReference type="NCBI Taxonomy" id="2840769"/>
    <lineage>
        <taxon>Bacteria</taxon>
        <taxon>Pseudomonadati</taxon>
        <taxon>Bacteroidota</taxon>
        <taxon>Bacteroidia</taxon>
        <taxon>Bacteroidales</taxon>
        <taxon>Candidatus Cryptobacteroides</taxon>
    </lineage>
</organism>
<evidence type="ECO:0000313" key="1">
    <source>
        <dbReference type="EMBL" id="MBO8445859.1"/>
    </source>
</evidence>
<gene>
    <name evidence="1" type="ORF">IAC23_09270</name>
</gene>
<evidence type="ECO:0000313" key="2">
    <source>
        <dbReference type="Proteomes" id="UP000823619"/>
    </source>
</evidence>
<proteinExistence type="predicted"/>
<name>A0A9D9HCI1_9BACT</name>
<comment type="caution">
    <text evidence="1">The sequence shown here is derived from an EMBL/GenBank/DDBJ whole genome shotgun (WGS) entry which is preliminary data.</text>
</comment>
<reference evidence="1" key="2">
    <citation type="journal article" date="2021" name="PeerJ">
        <title>Extensive microbial diversity within the chicken gut microbiome revealed by metagenomics and culture.</title>
        <authorList>
            <person name="Gilroy R."/>
            <person name="Ravi A."/>
            <person name="Getino M."/>
            <person name="Pursley I."/>
            <person name="Horton D.L."/>
            <person name="Alikhan N.F."/>
            <person name="Baker D."/>
            <person name="Gharbi K."/>
            <person name="Hall N."/>
            <person name="Watson M."/>
            <person name="Adriaenssens E.M."/>
            <person name="Foster-Nyarko E."/>
            <person name="Jarju S."/>
            <person name="Secka A."/>
            <person name="Antonio M."/>
            <person name="Oren A."/>
            <person name="Chaudhuri R.R."/>
            <person name="La Ragione R."/>
            <person name="Hildebrand F."/>
            <person name="Pallen M.J."/>
        </authorList>
    </citation>
    <scope>NUCLEOTIDE SEQUENCE</scope>
    <source>
        <strain evidence="1">D5-748</strain>
    </source>
</reference>
<sequence>MTQQEEACIMINTSVPIKETTGTSCIDIFIFNNDRLGWLDSYQRFSGPYSGEITAASRKGKKIIAAVANPARDISAWSGINSFEALLKTTASLWDEDPGAPLMCGYKEISMGEENSCTMEMIPILSEIKVNSLRCDFSGRPYQGEVLSDIRIYLTNVNSQAPIFNKESFMPTEIINAAGLSETDMSRMSHPEMLSGTLAGNIGDNTVYPGISLYCYPNDCVEQSIGSPFTRLVIEGKLCGQTYYYPIDINRGDDLQGEVGVGRNSRYVYDIIITRTGTTDPDIPADVTMVDINMTVRPWDELEEDEITF</sequence>
<dbReference type="Gene3D" id="2.60.40.3690">
    <property type="match status" value="1"/>
</dbReference>